<feature type="domain" description="NACHT N-terminal Helical" evidence="1">
    <location>
        <begin position="3"/>
        <end position="224"/>
    </location>
</feature>
<accession>A0A1H2T9J7</accession>
<protein>
    <recommendedName>
        <fullName evidence="1">NACHT N-terminal Helical domain-containing protein</fullName>
    </recommendedName>
</protein>
<dbReference type="STRING" id="589385.SAMN05421504_101497"/>
<dbReference type="Pfam" id="PF22738">
    <property type="entry name" value="NNH7"/>
    <property type="match status" value="1"/>
</dbReference>
<dbReference type="InterPro" id="IPR027417">
    <property type="entry name" value="P-loop_NTPase"/>
</dbReference>
<dbReference type="RefSeq" id="WP_091286014.1">
    <property type="nucleotide sequence ID" value="NZ_FNON01000001.1"/>
</dbReference>
<organism evidence="2 3">
    <name type="scientific">Amycolatopsis xylanica</name>
    <dbReference type="NCBI Taxonomy" id="589385"/>
    <lineage>
        <taxon>Bacteria</taxon>
        <taxon>Bacillati</taxon>
        <taxon>Actinomycetota</taxon>
        <taxon>Actinomycetes</taxon>
        <taxon>Pseudonocardiales</taxon>
        <taxon>Pseudonocardiaceae</taxon>
        <taxon>Amycolatopsis</taxon>
    </lineage>
</organism>
<dbReference type="SUPFAM" id="SSF52540">
    <property type="entry name" value="P-loop containing nucleoside triphosphate hydrolases"/>
    <property type="match status" value="1"/>
</dbReference>
<sequence>MARLTYQDAVKILGAGNSPVVQALDKVFGGLLLGATPFVPELLSIFDAKSELTKLADELVTHGIDKRRKLTQFDRIQRLQAARGVLTVTAFFEALERADLPFRLADAQISRKDAMGVAAPVTERGSLAEITSAILETELPLLGVQADSKRVRAELENCYKKLADRFLGFITGLNVWDELDETQRLSTEVILDRVVPSVAALRFDVLMQRAATDCPEFAIWLNLAGHQATRDGLARIDEAVQVLLDRAEPVSRVPPALQAVVRVNRAILDRKLINVDELPEGLDAPKVGQAYINPHFRLVEADLQTPINSEDFWDGTEPRTVFGKFLLGYLATPWALLNPLVILGHPGAGKSLLTQVQAAWLPSPDYVTVRVPLRDVPADAEIHEQIEQAIRLATHESVTWPDFARAAGESVLVVMLDGFDELLQATGVSKSDYLVRVKRFQEIEATQGRHVAVIVTSRVTVADRMRLPGRTAVARLEPFELGQVERWLDEWNDVNRDYLVRAGHGPLDLDVVERYLDLASQPLLLLMLAVYDAEAGALRDPAGTLSQTELYERLLRRFASREVSKQDSEVGEDAVERELMMLSVIAFGMFNRGAQWITDDQLAEDLTALQLAPQARQNVTAGHRRLAGPAKDALGRFFFVHRAKTSLDDAEIGTYEFLHATFGEYLVARLVWRCLLDMVDRAAHEDGRFFSAPQRVNDARLRAFLSWSVLSVRATTMQFLDEFVAALPAGRRAELRGAVLAAFQDLDQPEVNVAYQAYVPVGKTHTARLATYGANLVLLMVTIGPDVSAGELHPHAGNAVDAWRRTAQLWQSQLATGEWLSMTDACVAVREPEGGSVRIFSRGDATLVGEQFESRSSAGDENDFELTVRFGSSYFFNSAELLCDGETDMVVSALGGQHGTLGRWHAVRFEDGTGEFSLVAALSAAFFFHGSDVPLTERIAAYRRLVGVCRVFALNHVADWRQLSTQILHMLVNDDLIPPDFVVAHLDDLAGARRSPEGARNLGLLLRLLPRISEYDVFLSSLGDLLERNILSVEQIAETWCALAEAGIPRPRFHEALHEQAHLLRWPERGELLARRPDLLQRLSALDDEELL</sequence>
<evidence type="ECO:0000313" key="2">
    <source>
        <dbReference type="EMBL" id="SDW40510.1"/>
    </source>
</evidence>
<evidence type="ECO:0000313" key="3">
    <source>
        <dbReference type="Proteomes" id="UP000199515"/>
    </source>
</evidence>
<evidence type="ECO:0000259" key="1">
    <source>
        <dbReference type="Pfam" id="PF22738"/>
    </source>
</evidence>
<proteinExistence type="predicted"/>
<reference evidence="2 3" key="1">
    <citation type="submission" date="2016-10" db="EMBL/GenBank/DDBJ databases">
        <authorList>
            <person name="de Groot N.N."/>
        </authorList>
    </citation>
    <scope>NUCLEOTIDE SEQUENCE [LARGE SCALE GENOMIC DNA]</scope>
    <source>
        <strain evidence="2 3">CPCC 202699</strain>
    </source>
</reference>
<gene>
    <name evidence="2" type="ORF">SAMN05421504_101497</name>
</gene>
<name>A0A1H2T9J7_9PSEU</name>
<dbReference type="InterPro" id="IPR054567">
    <property type="entry name" value="NNH7"/>
</dbReference>
<dbReference type="Proteomes" id="UP000199515">
    <property type="component" value="Unassembled WGS sequence"/>
</dbReference>
<dbReference type="Gene3D" id="3.40.50.300">
    <property type="entry name" value="P-loop containing nucleotide triphosphate hydrolases"/>
    <property type="match status" value="1"/>
</dbReference>
<keyword evidence="3" id="KW-1185">Reference proteome</keyword>
<dbReference type="EMBL" id="FNON01000001">
    <property type="protein sequence ID" value="SDW40510.1"/>
    <property type="molecule type" value="Genomic_DNA"/>
</dbReference>
<dbReference type="AlphaFoldDB" id="A0A1H2T9J7"/>